<proteinExistence type="predicted"/>
<dbReference type="OrthoDB" id="257098at2"/>
<keyword evidence="1" id="KW-0378">Hydrolase</keyword>
<sequence>MGRMVEVPEYSLTPSVEVDPRTTALIVVDMQNDFVHPQGKLFVPDAPATVPRIRRLLDLARASGMFVVFTQDTHYPGDPEFPIWGEHCVAGTWGWEIVEELKPQEGELVLPKRRYDAFYGTPLEHELRLRGIRDLVICGTVASICVHYTAASAALRWFHVIIPVDATSALHPFDMEAANRQTAFLFRGTLTTVDALRVRAPAAA</sequence>
<dbReference type="FunCoup" id="A0A212RSM3">
    <property type="interactions" value="34"/>
</dbReference>
<dbReference type="EMBL" id="FYEK01000077">
    <property type="protein sequence ID" value="SNB75580.1"/>
    <property type="molecule type" value="Genomic_DNA"/>
</dbReference>
<feature type="domain" description="Isochorismatase-like" evidence="2">
    <location>
        <begin position="23"/>
        <end position="186"/>
    </location>
</feature>
<reference evidence="4" key="1">
    <citation type="submission" date="2017-06" db="EMBL/GenBank/DDBJ databases">
        <authorList>
            <person name="Varghese N."/>
            <person name="Submissions S."/>
        </authorList>
    </citation>
    <scope>NUCLEOTIDE SEQUENCE [LARGE SCALE GENOMIC DNA]</scope>
    <source>
        <strain evidence="4">JAD2</strain>
    </source>
</reference>
<dbReference type="Proteomes" id="UP000197025">
    <property type="component" value="Unassembled WGS sequence"/>
</dbReference>
<dbReference type="InterPro" id="IPR050272">
    <property type="entry name" value="Isochorismatase-like_hydrls"/>
</dbReference>
<dbReference type="PANTHER" id="PTHR43540:SF6">
    <property type="entry name" value="ISOCHORISMATASE-LIKE DOMAIN-CONTAINING PROTEIN"/>
    <property type="match status" value="1"/>
</dbReference>
<dbReference type="InterPro" id="IPR036380">
    <property type="entry name" value="Isochorismatase-like_sf"/>
</dbReference>
<gene>
    <name evidence="3" type="ORF">SAMN02746019_00020040</name>
</gene>
<accession>A0A212RSM3</accession>
<dbReference type="InParanoid" id="A0A212RSM3"/>
<protein>
    <submittedName>
        <fullName evidence="3">Nicotinamidase-related amidase</fullName>
    </submittedName>
</protein>
<evidence type="ECO:0000259" key="2">
    <source>
        <dbReference type="Pfam" id="PF00857"/>
    </source>
</evidence>
<dbReference type="SUPFAM" id="SSF52499">
    <property type="entry name" value="Isochorismatase-like hydrolases"/>
    <property type="match status" value="1"/>
</dbReference>
<dbReference type="Gene3D" id="3.40.50.850">
    <property type="entry name" value="Isochorismatase-like"/>
    <property type="match status" value="1"/>
</dbReference>
<dbReference type="GO" id="GO:0016787">
    <property type="term" value="F:hydrolase activity"/>
    <property type="evidence" value="ECO:0007669"/>
    <property type="project" value="UniProtKB-KW"/>
</dbReference>
<keyword evidence="4" id="KW-1185">Reference proteome</keyword>
<dbReference type="PANTHER" id="PTHR43540">
    <property type="entry name" value="PEROXYUREIDOACRYLATE/UREIDOACRYLATE AMIDOHYDROLASE-RELATED"/>
    <property type="match status" value="1"/>
</dbReference>
<dbReference type="InterPro" id="IPR000868">
    <property type="entry name" value="Isochorismatase-like_dom"/>
</dbReference>
<organism evidence="3 4">
    <name type="scientific">Thermoflexus hugenholtzii JAD2</name>
    <dbReference type="NCBI Taxonomy" id="877466"/>
    <lineage>
        <taxon>Bacteria</taxon>
        <taxon>Bacillati</taxon>
        <taxon>Chloroflexota</taxon>
        <taxon>Thermoflexia</taxon>
        <taxon>Thermoflexales</taxon>
        <taxon>Thermoflexaceae</taxon>
        <taxon>Thermoflexus</taxon>
    </lineage>
</organism>
<evidence type="ECO:0000256" key="1">
    <source>
        <dbReference type="ARBA" id="ARBA00022801"/>
    </source>
</evidence>
<dbReference type="Pfam" id="PF00857">
    <property type="entry name" value="Isochorismatase"/>
    <property type="match status" value="1"/>
</dbReference>
<dbReference type="CDD" id="cd00431">
    <property type="entry name" value="cysteine_hydrolases"/>
    <property type="match status" value="1"/>
</dbReference>
<evidence type="ECO:0000313" key="4">
    <source>
        <dbReference type="Proteomes" id="UP000197025"/>
    </source>
</evidence>
<name>A0A212RSM3_9CHLR</name>
<dbReference type="AlphaFoldDB" id="A0A212RSM3"/>
<evidence type="ECO:0000313" key="3">
    <source>
        <dbReference type="EMBL" id="SNB75580.1"/>
    </source>
</evidence>